<protein>
    <submittedName>
        <fullName evidence="2">Uncharacterized protein</fullName>
    </submittedName>
</protein>
<sequence>MSQFVREPDHVIEPEPVTRTDLRSRWTKRLAVVAVLVVVAYFGAGPLNIHTHWLAVAATVIAAAVVIWALESAESDWDPGTWGDITGLGRSVRRSDVRLRRLRLACTQAVGTDGEHAAPQALQQILTDLVAARRADLPTAAPPPSTGPMGIGRITETFETGSATRPPALPPAVAAFLSADPPPRLTEQQLRTIVGEIEDM</sequence>
<name>A0A561ECT6_9MICO</name>
<keyword evidence="1" id="KW-0812">Transmembrane</keyword>
<feature type="transmembrane region" description="Helical" evidence="1">
    <location>
        <begin position="53"/>
        <end position="70"/>
    </location>
</feature>
<gene>
    <name evidence="2" type="ORF">BKA23_2251</name>
</gene>
<keyword evidence="1" id="KW-1133">Transmembrane helix</keyword>
<feature type="transmembrane region" description="Helical" evidence="1">
    <location>
        <begin position="29"/>
        <end position="47"/>
    </location>
</feature>
<accession>A0A561ECT6</accession>
<evidence type="ECO:0000256" key="1">
    <source>
        <dbReference type="SAM" id="Phobius"/>
    </source>
</evidence>
<organism evidence="2 3">
    <name type="scientific">Rudaeicoccus suwonensis</name>
    <dbReference type="NCBI Taxonomy" id="657409"/>
    <lineage>
        <taxon>Bacteria</taxon>
        <taxon>Bacillati</taxon>
        <taxon>Actinomycetota</taxon>
        <taxon>Actinomycetes</taxon>
        <taxon>Micrococcales</taxon>
        <taxon>Dermacoccaceae</taxon>
        <taxon>Rudaeicoccus</taxon>
    </lineage>
</organism>
<proteinExistence type="predicted"/>
<dbReference type="RefSeq" id="WP_145227983.1">
    <property type="nucleotide sequence ID" value="NZ_VIVQ01000001.1"/>
</dbReference>
<keyword evidence="3" id="KW-1185">Reference proteome</keyword>
<evidence type="ECO:0000313" key="2">
    <source>
        <dbReference type="EMBL" id="TWE13421.1"/>
    </source>
</evidence>
<dbReference type="Proteomes" id="UP000318297">
    <property type="component" value="Unassembled WGS sequence"/>
</dbReference>
<evidence type="ECO:0000313" key="3">
    <source>
        <dbReference type="Proteomes" id="UP000318297"/>
    </source>
</evidence>
<keyword evidence="1" id="KW-0472">Membrane</keyword>
<dbReference type="AlphaFoldDB" id="A0A561ECT6"/>
<dbReference type="EMBL" id="VIVQ01000001">
    <property type="protein sequence ID" value="TWE13421.1"/>
    <property type="molecule type" value="Genomic_DNA"/>
</dbReference>
<reference evidence="2 3" key="1">
    <citation type="submission" date="2019-06" db="EMBL/GenBank/DDBJ databases">
        <title>Sequencing the genomes of 1000 actinobacteria strains.</title>
        <authorList>
            <person name="Klenk H.-P."/>
        </authorList>
    </citation>
    <scope>NUCLEOTIDE SEQUENCE [LARGE SCALE GENOMIC DNA]</scope>
    <source>
        <strain evidence="2 3">DSM 19560</strain>
    </source>
</reference>
<comment type="caution">
    <text evidence="2">The sequence shown here is derived from an EMBL/GenBank/DDBJ whole genome shotgun (WGS) entry which is preliminary data.</text>
</comment>